<sequence length="332" mass="36375">MQSQGKSIRQWRVGSFSTAVALILFGVATLVYRHDPGYVPQLINNWWPVVLILLGLEIFLAGYFCRDDVPRLKYDFLALILVLVIVIISLVIYVFNSSGLAARLTQALGAASYTVDLPEKRLAVAEGVQKIVVQGPGREWHNLQLRSGSSDDQIVFFGQAMVTATSEAEAREMARNAGLFTRQVGDTLFLELREVPLYQEFGPSARISGSTLILPAGLAVEVAGDKNGAGLEMVLDYLEADWSITNSGPIRVTLNRGINVQIEACSLAAEMFQGNINWKIQNRLTSTASSDQKLPVPTYNQSEPEVMARATVGEGGPLLKLFSRDAIMINTR</sequence>
<feature type="transmembrane region" description="Helical" evidence="1">
    <location>
        <begin position="46"/>
        <end position="64"/>
    </location>
</feature>
<evidence type="ECO:0000256" key="1">
    <source>
        <dbReference type="SAM" id="Phobius"/>
    </source>
</evidence>
<organism evidence="2">
    <name type="scientific">Moorella thermoacetica Y72</name>
    <dbReference type="NCBI Taxonomy" id="1325331"/>
    <lineage>
        <taxon>Bacteria</taxon>
        <taxon>Bacillati</taxon>
        <taxon>Bacillota</taxon>
        <taxon>Clostridia</taxon>
        <taxon>Neomoorellales</taxon>
        <taxon>Neomoorellaceae</taxon>
        <taxon>Neomoorella</taxon>
    </lineage>
</organism>
<keyword evidence="1" id="KW-0472">Membrane</keyword>
<feature type="transmembrane region" description="Helical" evidence="1">
    <location>
        <begin position="76"/>
        <end position="95"/>
    </location>
</feature>
<dbReference type="AlphaFoldDB" id="A0A0S6UD68"/>
<dbReference type="Proteomes" id="UP000063718">
    <property type="component" value="Unassembled WGS sequence"/>
</dbReference>
<accession>A0A0S6UD68</accession>
<name>A0A0S6UD68_NEOTH</name>
<feature type="transmembrane region" description="Helical" evidence="1">
    <location>
        <begin position="12"/>
        <end position="34"/>
    </location>
</feature>
<keyword evidence="1" id="KW-0812">Transmembrane</keyword>
<evidence type="ECO:0000313" key="2">
    <source>
        <dbReference type="EMBL" id="GAF26693.1"/>
    </source>
</evidence>
<dbReference type="RefSeq" id="WP_025774384.1">
    <property type="nucleotide sequence ID" value="NZ_DF238840.1"/>
</dbReference>
<dbReference type="EMBL" id="DF238840">
    <property type="protein sequence ID" value="GAF26693.1"/>
    <property type="molecule type" value="Genomic_DNA"/>
</dbReference>
<reference evidence="2" key="1">
    <citation type="journal article" date="2014" name="Gene">
        <title>Genome-guided analysis of transformation efficiency and carbon dioxide assimilation by Moorella thermoacetica Y72.</title>
        <authorList>
            <person name="Tsukahara K."/>
            <person name="Kita A."/>
            <person name="Nakashimada Y."/>
            <person name="Hoshino T."/>
            <person name="Murakami K."/>
        </authorList>
    </citation>
    <scope>NUCLEOTIDE SEQUENCE [LARGE SCALE GENOMIC DNA]</scope>
    <source>
        <strain evidence="2">Y72</strain>
    </source>
</reference>
<keyword evidence="1" id="KW-1133">Transmembrane helix</keyword>
<gene>
    <name evidence="2" type="ORF">MTY_2033</name>
</gene>
<protein>
    <submittedName>
        <fullName evidence="2">Predicted nucleoside-diphosphate sugar epimerases</fullName>
    </submittedName>
</protein>
<proteinExistence type="predicted"/>